<dbReference type="RefSeq" id="WP_166953155.1">
    <property type="nucleotide sequence ID" value="NZ_JAASQI010000005.1"/>
</dbReference>
<keyword evidence="13" id="KW-1185">Reference proteome</keyword>
<comment type="catalytic activity">
    <reaction evidence="1">
        <text>[protein]-peptidylproline (omega=180) = [protein]-peptidylproline (omega=0)</text>
        <dbReference type="Rhea" id="RHEA:16237"/>
        <dbReference type="Rhea" id="RHEA-COMP:10747"/>
        <dbReference type="Rhea" id="RHEA-COMP:10748"/>
        <dbReference type="ChEBI" id="CHEBI:83833"/>
        <dbReference type="ChEBI" id="CHEBI:83834"/>
        <dbReference type="EC" id="5.2.1.8"/>
    </reaction>
</comment>
<protein>
    <recommendedName>
        <fullName evidence="4">Parvulin-like PPIase</fullName>
        <ecNumber evidence="3">5.2.1.8</ecNumber>
    </recommendedName>
    <alternativeName>
        <fullName evidence="6">Peptidyl-prolyl cis-trans isomerase plp</fullName>
    </alternativeName>
    <alternativeName>
        <fullName evidence="7">Rotamase plp</fullName>
    </alternativeName>
</protein>
<evidence type="ECO:0000256" key="6">
    <source>
        <dbReference type="ARBA" id="ARBA00030642"/>
    </source>
</evidence>
<dbReference type="InterPro" id="IPR046357">
    <property type="entry name" value="PPIase_dom_sf"/>
</dbReference>
<dbReference type="SUPFAM" id="SSF54534">
    <property type="entry name" value="FKBP-like"/>
    <property type="match status" value="1"/>
</dbReference>
<keyword evidence="5 8" id="KW-0697">Rotamase</keyword>
<name>A0ABX0V1Y2_9HYPH</name>
<dbReference type="Proteomes" id="UP001429580">
    <property type="component" value="Unassembled WGS sequence"/>
</dbReference>
<evidence type="ECO:0000256" key="9">
    <source>
        <dbReference type="SAM" id="MobiDB-lite"/>
    </source>
</evidence>
<keyword evidence="10" id="KW-0732">Signal</keyword>
<dbReference type="PROSITE" id="PS50198">
    <property type="entry name" value="PPIC_PPIASE_2"/>
    <property type="match status" value="1"/>
</dbReference>
<dbReference type="InterPro" id="IPR027304">
    <property type="entry name" value="Trigger_fact/SurA_dom_sf"/>
</dbReference>
<feature type="domain" description="PpiC" evidence="11">
    <location>
        <begin position="150"/>
        <end position="240"/>
    </location>
</feature>
<reference evidence="12 13" key="1">
    <citation type="submission" date="2020-03" db="EMBL/GenBank/DDBJ databases">
        <title>Genomic Encyclopedia of Type Strains, Phase IV (KMG-IV): sequencing the most valuable type-strain genomes for metagenomic binning, comparative biology and taxonomic classification.</title>
        <authorList>
            <person name="Goeker M."/>
        </authorList>
    </citation>
    <scope>NUCLEOTIDE SEQUENCE [LARGE SCALE GENOMIC DNA]</scope>
    <source>
        <strain evidence="12 13">DSM 103870</strain>
    </source>
</reference>
<evidence type="ECO:0000256" key="4">
    <source>
        <dbReference type="ARBA" id="ARBA00018370"/>
    </source>
</evidence>
<dbReference type="InterPro" id="IPR050245">
    <property type="entry name" value="PrsA_foldase"/>
</dbReference>
<evidence type="ECO:0000256" key="5">
    <source>
        <dbReference type="ARBA" id="ARBA00023110"/>
    </source>
</evidence>
<proteinExistence type="inferred from homology"/>
<feature type="compositionally biased region" description="Basic and acidic residues" evidence="9">
    <location>
        <begin position="280"/>
        <end position="291"/>
    </location>
</feature>
<feature type="chain" id="PRO_5045657278" description="Parvulin-like PPIase" evidence="10">
    <location>
        <begin position="26"/>
        <end position="311"/>
    </location>
</feature>
<comment type="caution">
    <text evidence="12">The sequence shown here is derived from an EMBL/GenBank/DDBJ whole genome shotgun (WGS) entry which is preliminary data.</text>
</comment>
<dbReference type="PROSITE" id="PS01096">
    <property type="entry name" value="PPIC_PPIASE_1"/>
    <property type="match status" value="1"/>
</dbReference>
<evidence type="ECO:0000256" key="2">
    <source>
        <dbReference type="ARBA" id="ARBA00007656"/>
    </source>
</evidence>
<accession>A0ABX0V1Y2</accession>
<evidence type="ECO:0000256" key="7">
    <source>
        <dbReference type="ARBA" id="ARBA00031484"/>
    </source>
</evidence>
<feature type="compositionally biased region" description="Low complexity" evidence="9">
    <location>
        <begin position="292"/>
        <end position="311"/>
    </location>
</feature>
<evidence type="ECO:0000256" key="1">
    <source>
        <dbReference type="ARBA" id="ARBA00000971"/>
    </source>
</evidence>
<dbReference type="GO" id="GO:0003755">
    <property type="term" value="F:peptidyl-prolyl cis-trans isomerase activity"/>
    <property type="evidence" value="ECO:0007669"/>
    <property type="project" value="UniProtKB-EC"/>
</dbReference>
<sequence length="311" mass="33507">MIARRFRLPALLAASLVAYSGVAVAQQPAASSPASAETQAGDKVLARVNGATITERDLALAAEELSDRLPAMPEAQRRDYLVGYLIDIRLGSAAAQAEKLDESAGFAGRLAYARDKVLVDEYLAKVARDAATDEAGRKLYEETIKNLTPEDEVRARHILVPDEAAAKAVAERLKKGEDFAALATELSKDPGSAKEGGDLGYFTRDRMVPEFSEIAFKLDPGKVSDPVKSQFGWHVIKVEDRRQKPVPTYEEVKDQIETFIVQRAQQEAVLALREKAKIERLDKPAGAEKGDAPASGNGAADAAKPAAPAKK</sequence>
<evidence type="ECO:0000256" key="8">
    <source>
        <dbReference type="PROSITE-ProRule" id="PRU00278"/>
    </source>
</evidence>
<evidence type="ECO:0000313" key="12">
    <source>
        <dbReference type="EMBL" id="NIJ58618.1"/>
    </source>
</evidence>
<dbReference type="SUPFAM" id="SSF109998">
    <property type="entry name" value="Triger factor/SurA peptide-binding domain-like"/>
    <property type="match status" value="1"/>
</dbReference>
<dbReference type="PANTHER" id="PTHR47245">
    <property type="entry name" value="PEPTIDYLPROLYL ISOMERASE"/>
    <property type="match status" value="1"/>
</dbReference>
<dbReference type="InterPro" id="IPR000297">
    <property type="entry name" value="PPIase_PpiC"/>
</dbReference>
<dbReference type="InterPro" id="IPR023058">
    <property type="entry name" value="PPIase_PpiC_CS"/>
</dbReference>
<feature type="signal peptide" evidence="10">
    <location>
        <begin position="1"/>
        <end position="25"/>
    </location>
</feature>
<organism evidence="12 13">
    <name type="scientific">Pseudochelatococcus lubricantis</name>
    <dbReference type="NCBI Taxonomy" id="1538102"/>
    <lineage>
        <taxon>Bacteria</taxon>
        <taxon>Pseudomonadati</taxon>
        <taxon>Pseudomonadota</taxon>
        <taxon>Alphaproteobacteria</taxon>
        <taxon>Hyphomicrobiales</taxon>
        <taxon>Chelatococcaceae</taxon>
        <taxon>Pseudochelatococcus</taxon>
    </lineage>
</organism>
<dbReference type="Pfam" id="PF13616">
    <property type="entry name" value="Rotamase_3"/>
    <property type="match status" value="1"/>
</dbReference>
<dbReference type="EMBL" id="JAASQI010000005">
    <property type="protein sequence ID" value="NIJ58618.1"/>
    <property type="molecule type" value="Genomic_DNA"/>
</dbReference>
<comment type="similarity">
    <text evidence="2">Belongs to the PpiC/parvulin rotamase family.</text>
</comment>
<keyword evidence="8 12" id="KW-0413">Isomerase</keyword>
<feature type="region of interest" description="Disordered" evidence="9">
    <location>
        <begin position="280"/>
        <end position="311"/>
    </location>
</feature>
<gene>
    <name evidence="12" type="ORF">FHS82_002466</name>
</gene>
<evidence type="ECO:0000313" key="13">
    <source>
        <dbReference type="Proteomes" id="UP001429580"/>
    </source>
</evidence>
<dbReference type="EC" id="5.2.1.8" evidence="3"/>
<evidence type="ECO:0000256" key="10">
    <source>
        <dbReference type="SAM" id="SignalP"/>
    </source>
</evidence>
<evidence type="ECO:0000259" key="11">
    <source>
        <dbReference type="PROSITE" id="PS50198"/>
    </source>
</evidence>
<dbReference type="PANTHER" id="PTHR47245:SF2">
    <property type="entry name" value="PEPTIDYL-PROLYL CIS-TRANS ISOMERASE HP_0175-RELATED"/>
    <property type="match status" value="1"/>
</dbReference>
<dbReference type="Gene3D" id="3.10.50.40">
    <property type="match status" value="1"/>
</dbReference>
<evidence type="ECO:0000256" key="3">
    <source>
        <dbReference type="ARBA" id="ARBA00013194"/>
    </source>
</evidence>